<evidence type="ECO:0000313" key="2">
    <source>
        <dbReference type="Proteomes" id="UP000618319"/>
    </source>
</evidence>
<dbReference type="Proteomes" id="UP000618319">
    <property type="component" value="Unassembled WGS sequence"/>
</dbReference>
<comment type="caution">
    <text evidence="1">The sequence shown here is derived from an EMBL/GenBank/DDBJ whole genome shotgun (WGS) entry which is preliminary data.</text>
</comment>
<name>A0ABR9T1B7_9SPHI</name>
<sequence>MVSINFDITKKTKTMKTTEINAFENLDFEVQTICSVDAPMYDEADYGNRMTTITISSSVFI</sequence>
<evidence type="ECO:0000313" key="1">
    <source>
        <dbReference type="EMBL" id="MBE8719138.1"/>
    </source>
</evidence>
<accession>A0ABR9T1B7</accession>
<dbReference type="EMBL" id="PSKQ01000006">
    <property type="protein sequence ID" value="MBE8719138.1"/>
    <property type="molecule type" value="Genomic_DNA"/>
</dbReference>
<reference evidence="1 2" key="1">
    <citation type="submission" date="2018-02" db="EMBL/GenBank/DDBJ databases">
        <title>Sphingobacterium KA21.</title>
        <authorList>
            <person name="Vasarhelyi B.M."/>
            <person name="Deshmukh S."/>
            <person name="Balint B."/>
            <person name="Kukolya J."/>
        </authorList>
    </citation>
    <scope>NUCLEOTIDE SEQUENCE [LARGE SCALE GENOMIC DNA]</scope>
    <source>
        <strain evidence="1 2">Ka21</strain>
    </source>
</reference>
<organism evidence="1 2">
    <name type="scientific">Sphingobacterium pedocola</name>
    <dbReference type="NCBI Taxonomy" id="2082722"/>
    <lineage>
        <taxon>Bacteria</taxon>
        <taxon>Pseudomonadati</taxon>
        <taxon>Bacteroidota</taxon>
        <taxon>Sphingobacteriia</taxon>
        <taxon>Sphingobacteriales</taxon>
        <taxon>Sphingobacteriaceae</taxon>
        <taxon>Sphingobacterium</taxon>
    </lineage>
</organism>
<gene>
    <name evidence="1" type="ORF">C4F40_00145</name>
</gene>
<keyword evidence="2" id="KW-1185">Reference proteome</keyword>
<proteinExistence type="predicted"/>
<protein>
    <submittedName>
        <fullName evidence="1">Uncharacterized protein</fullName>
    </submittedName>
</protein>